<reference evidence="2 3" key="1">
    <citation type="submission" date="2016-10" db="EMBL/GenBank/DDBJ databases">
        <authorList>
            <person name="de Groot N.N."/>
        </authorList>
    </citation>
    <scope>NUCLEOTIDE SEQUENCE [LARGE SCALE GENOMIC DNA]</scope>
    <source>
        <strain evidence="2 3">CGMCC 1.10238</strain>
    </source>
</reference>
<accession>A0A1H8Q6H2</accession>
<evidence type="ECO:0000313" key="3">
    <source>
        <dbReference type="Proteomes" id="UP000198809"/>
    </source>
</evidence>
<protein>
    <submittedName>
        <fullName evidence="2">Uncharacterized protein</fullName>
    </submittedName>
</protein>
<organism evidence="2 3">
    <name type="scientific">Paenibacillus sophorae</name>
    <dbReference type="NCBI Taxonomy" id="1333845"/>
    <lineage>
        <taxon>Bacteria</taxon>
        <taxon>Bacillati</taxon>
        <taxon>Bacillota</taxon>
        <taxon>Bacilli</taxon>
        <taxon>Bacillales</taxon>
        <taxon>Paenibacillaceae</taxon>
        <taxon>Paenibacillus</taxon>
    </lineage>
</organism>
<name>A0A1H8Q6H2_9BACL</name>
<evidence type="ECO:0000256" key="1">
    <source>
        <dbReference type="SAM" id="MobiDB-lite"/>
    </source>
</evidence>
<dbReference type="Proteomes" id="UP000198809">
    <property type="component" value="Unassembled WGS sequence"/>
</dbReference>
<sequence>MSRSQKSEQTTILLRKGKPNLHQSQQERQRGLSGLAAVEN</sequence>
<feature type="compositionally biased region" description="Polar residues" evidence="1">
    <location>
        <begin position="1"/>
        <end position="12"/>
    </location>
</feature>
<dbReference type="AlphaFoldDB" id="A0A1H8Q6H2"/>
<evidence type="ECO:0000313" key="2">
    <source>
        <dbReference type="EMBL" id="SEO49825.1"/>
    </source>
</evidence>
<gene>
    <name evidence="2" type="ORF">SAMN04487895_10892</name>
</gene>
<feature type="region of interest" description="Disordered" evidence="1">
    <location>
        <begin position="1"/>
        <end position="40"/>
    </location>
</feature>
<dbReference type="EMBL" id="FODH01000008">
    <property type="protein sequence ID" value="SEO49825.1"/>
    <property type="molecule type" value="Genomic_DNA"/>
</dbReference>
<proteinExistence type="predicted"/>
<dbReference type="RefSeq" id="WP_281426433.1">
    <property type="nucleotide sequence ID" value="NZ_CP076607.1"/>
</dbReference>
<dbReference type="STRING" id="1333845.SAMN04487895_10892"/>